<name>A0ABP9GWY8_9ACTN</name>
<feature type="compositionally biased region" description="Polar residues" evidence="5">
    <location>
        <begin position="1"/>
        <end position="11"/>
    </location>
</feature>
<keyword evidence="1" id="KW-0805">Transcription regulation</keyword>
<evidence type="ECO:0000256" key="3">
    <source>
        <dbReference type="ARBA" id="ARBA00023163"/>
    </source>
</evidence>
<dbReference type="Gene3D" id="1.10.357.10">
    <property type="entry name" value="Tetracycline Repressor, domain 2"/>
    <property type="match status" value="1"/>
</dbReference>
<dbReference type="PROSITE" id="PS50977">
    <property type="entry name" value="HTH_TETR_2"/>
    <property type="match status" value="1"/>
</dbReference>
<feature type="DNA-binding region" description="H-T-H motif" evidence="4">
    <location>
        <begin position="79"/>
        <end position="98"/>
    </location>
</feature>
<dbReference type="EMBL" id="BAABHS010000003">
    <property type="protein sequence ID" value="GAA4952923.1"/>
    <property type="molecule type" value="Genomic_DNA"/>
</dbReference>
<evidence type="ECO:0000256" key="1">
    <source>
        <dbReference type="ARBA" id="ARBA00023015"/>
    </source>
</evidence>
<dbReference type="InterPro" id="IPR001647">
    <property type="entry name" value="HTH_TetR"/>
</dbReference>
<comment type="caution">
    <text evidence="7">The sequence shown here is derived from an EMBL/GenBank/DDBJ whole genome shotgun (WGS) entry which is preliminary data.</text>
</comment>
<dbReference type="Pfam" id="PF21597">
    <property type="entry name" value="TetR_C_43"/>
    <property type="match status" value="1"/>
</dbReference>
<evidence type="ECO:0000256" key="5">
    <source>
        <dbReference type="SAM" id="MobiDB-lite"/>
    </source>
</evidence>
<keyword evidence="2 4" id="KW-0238">DNA-binding</keyword>
<dbReference type="InterPro" id="IPR050109">
    <property type="entry name" value="HTH-type_TetR-like_transc_reg"/>
</dbReference>
<proteinExistence type="predicted"/>
<dbReference type="SUPFAM" id="SSF48498">
    <property type="entry name" value="Tetracyclin repressor-like, C-terminal domain"/>
    <property type="match status" value="1"/>
</dbReference>
<dbReference type="PANTHER" id="PTHR30055:SF234">
    <property type="entry name" value="HTH-TYPE TRANSCRIPTIONAL REGULATOR BETI"/>
    <property type="match status" value="1"/>
</dbReference>
<accession>A0ABP9GWY8</accession>
<gene>
    <name evidence="7" type="ORF">GCM10023205_12680</name>
</gene>
<dbReference type="PRINTS" id="PR00455">
    <property type="entry name" value="HTHTETR"/>
</dbReference>
<dbReference type="InterPro" id="IPR049445">
    <property type="entry name" value="TetR_SbtR-like_C"/>
</dbReference>
<protein>
    <recommendedName>
        <fullName evidence="6">HTH tetR-type domain-containing protein</fullName>
    </recommendedName>
</protein>
<keyword evidence="8" id="KW-1185">Reference proteome</keyword>
<evidence type="ECO:0000313" key="8">
    <source>
        <dbReference type="Proteomes" id="UP001500466"/>
    </source>
</evidence>
<evidence type="ECO:0000256" key="4">
    <source>
        <dbReference type="PROSITE-ProRule" id="PRU00335"/>
    </source>
</evidence>
<dbReference type="InterPro" id="IPR036271">
    <property type="entry name" value="Tet_transcr_reg_TetR-rel_C_sf"/>
</dbReference>
<keyword evidence="3" id="KW-0804">Transcription</keyword>
<feature type="domain" description="HTH tetR-type" evidence="6">
    <location>
        <begin position="57"/>
        <end position="116"/>
    </location>
</feature>
<dbReference type="PANTHER" id="PTHR30055">
    <property type="entry name" value="HTH-TYPE TRANSCRIPTIONAL REGULATOR RUTR"/>
    <property type="match status" value="1"/>
</dbReference>
<evidence type="ECO:0000256" key="2">
    <source>
        <dbReference type="ARBA" id="ARBA00023125"/>
    </source>
</evidence>
<feature type="region of interest" description="Disordered" evidence="5">
    <location>
        <begin position="1"/>
        <end position="55"/>
    </location>
</feature>
<evidence type="ECO:0000259" key="6">
    <source>
        <dbReference type="PROSITE" id="PS50977"/>
    </source>
</evidence>
<reference evidence="8" key="1">
    <citation type="journal article" date="2019" name="Int. J. Syst. Evol. Microbiol.">
        <title>The Global Catalogue of Microorganisms (GCM) 10K type strain sequencing project: providing services to taxonomists for standard genome sequencing and annotation.</title>
        <authorList>
            <consortium name="The Broad Institute Genomics Platform"/>
            <consortium name="The Broad Institute Genome Sequencing Center for Infectious Disease"/>
            <person name="Wu L."/>
            <person name="Ma J."/>
        </authorList>
    </citation>
    <scope>NUCLEOTIDE SEQUENCE [LARGE SCALE GENOMIC DNA]</scope>
    <source>
        <strain evidence="8">JCM 17986</strain>
    </source>
</reference>
<organism evidence="7 8">
    <name type="scientific">Yinghuangia aomiensis</name>
    <dbReference type="NCBI Taxonomy" id="676205"/>
    <lineage>
        <taxon>Bacteria</taxon>
        <taxon>Bacillati</taxon>
        <taxon>Actinomycetota</taxon>
        <taxon>Actinomycetes</taxon>
        <taxon>Kitasatosporales</taxon>
        <taxon>Streptomycetaceae</taxon>
        <taxon>Yinghuangia</taxon>
    </lineage>
</organism>
<dbReference type="Proteomes" id="UP001500466">
    <property type="component" value="Unassembled WGS sequence"/>
</dbReference>
<dbReference type="SUPFAM" id="SSF46689">
    <property type="entry name" value="Homeodomain-like"/>
    <property type="match status" value="1"/>
</dbReference>
<evidence type="ECO:0000313" key="7">
    <source>
        <dbReference type="EMBL" id="GAA4952923.1"/>
    </source>
</evidence>
<sequence>MGASRTYSNELTRTRDSAPPAATAVIPSARRPQRGRSATAGPRASGDPESALRTDARRNLEQVLRAAREVFGELGYDAPMEEIARRAGVGVGTIYRRFSGKESLVQRIMITETGRLTSEAVSALAEEPDAWCALNRYLRRAVASGAGRLFPALSGRVPVTEEMRAGRAALNDAVCHLVERAKDEGALRADVSDADISLLLSCLLPPPGLPKAQRMTVAARYLEVVLDGLRADRSSPLPGKPFTQDELDTLFLRGGPRPA</sequence>
<dbReference type="InterPro" id="IPR009057">
    <property type="entry name" value="Homeodomain-like_sf"/>
</dbReference>
<dbReference type="Pfam" id="PF00440">
    <property type="entry name" value="TetR_N"/>
    <property type="match status" value="1"/>
</dbReference>